<dbReference type="PANTHER" id="PTHR21098">
    <property type="entry name" value="RIBOFLAVIN SYNTHASE ALPHA CHAIN"/>
    <property type="match status" value="1"/>
</dbReference>
<feature type="repeat" description="Lumazine-binding" evidence="10">
    <location>
        <begin position="1"/>
        <end position="97"/>
    </location>
</feature>
<comment type="catalytic activity">
    <reaction evidence="1">
        <text>2 6,7-dimethyl-8-(1-D-ribityl)lumazine + H(+) = 5-amino-6-(D-ribitylamino)uracil + riboflavin</text>
        <dbReference type="Rhea" id="RHEA:20772"/>
        <dbReference type="ChEBI" id="CHEBI:15378"/>
        <dbReference type="ChEBI" id="CHEBI:15934"/>
        <dbReference type="ChEBI" id="CHEBI:57986"/>
        <dbReference type="ChEBI" id="CHEBI:58201"/>
        <dbReference type="EC" id="2.5.1.9"/>
    </reaction>
</comment>
<feature type="domain" description="Lumazine-binding" evidence="11">
    <location>
        <begin position="98"/>
        <end position="195"/>
    </location>
</feature>
<accession>A0A4D6XI51</accession>
<comment type="pathway">
    <text evidence="3">Cofactor biosynthesis; riboflavin biosynthesis; riboflavin from 2-hydroxy-3-oxobutyl phosphate and 5-amino-6-(D-ribitylamino)uracil: step 2/2.</text>
</comment>
<keyword evidence="8" id="KW-0677">Repeat</keyword>
<dbReference type="RefSeq" id="WP_158364063.1">
    <property type="nucleotide sequence ID" value="NZ_CP034900.1"/>
</dbReference>
<evidence type="ECO:0000256" key="5">
    <source>
        <dbReference type="ARBA" id="ARBA00013950"/>
    </source>
</evidence>
<dbReference type="InterPro" id="IPR023366">
    <property type="entry name" value="ATP_synth_asu-like_sf"/>
</dbReference>
<dbReference type="NCBIfam" id="NF009566">
    <property type="entry name" value="PRK13020.1"/>
    <property type="match status" value="1"/>
</dbReference>
<dbReference type="FunFam" id="2.40.30.20:FF:000003">
    <property type="entry name" value="Riboflavin synthase, alpha subunit"/>
    <property type="match status" value="1"/>
</dbReference>
<dbReference type="EC" id="2.5.1.9" evidence="4 9"/>
<dbReference type="PIRSF" id="PIRSF000498">
    <property type="entry name" value="Riboflavin_syn_A"/>
    <property type="match status" value="1"/>
</dbReference>
<dbReference type="InterPro" id="IPR017938">
    <property type="entry name" value="Riboflavin_synthase-like_b-brl"/>
</dbReference>
<dbReference type="NCBIfam" id="TIGR00187">
    <property type="entry name" value="ribE"/>
    <property type="match status" value="1"/>
</dbReference>
<evidence type="ECO:0000256" key="1">
    <source>
        <dbReference type="ARBA" id="ARBA00000968"/>
    </source>
</evidence>
<feature type="repeat" description="Lumazine-binding" evidence="10">
    <location>
        <begin position="98"/>
        <end position="195"/>
    </location>
</feature>
<dbReference type="Gene3D" id="2.40.30.20">
    <property type="match status" value="2"/>
</dbReference>
<dbReference type="PANTHER" id="PTHR21098:SF0">
    <property type="entry name" value="RIBOFLAVIN SYNTHASE"/>
    <property type="match status" value="1"/>
</dbReference>
<dbReference type="Pfam" id="PF00677">
    <property type="entry name" value="Lum_binding"/>
    <property type="match status" value="2"/>
</dbReference>
<evidence type="ECO:0000256" key="2">
    <source>
        <dbReference type="ARBA" id="ARBA00002803"/>
    </source>
</evidence>
<dbReference type="GO" id="GO:0005829">
    <property type="term" value="C:cytosol"/>
    <property type="evidence" value="ECO:0007669"/>
    <property type="project" value="TreeGrafter"/>
</dbReference>
<gene>
    <name evidence="12" type="ORF">D9V59_00540</name>
</gene>
<dbReference type="GO" id="GO:0004746">
    <property type="term" value="F:riboflavin synthase activity"/>
    <property type="evidence" value="ECO:0007669"/>
    <property type="project" value="UniProtKB-UniRule"/>
</dbReference>
<reference evidence="12 13" key="1">
    <citation type="submission" date="2018-12" db="EMBL/GenBank/DDBJ databases">
        <authorList>
            <person name="Chong R.A."/>
        </authorList>
    </citation>
    <scope>NUCLEOTIDE SEQUENCE [LARGE SCALE GENOMIC DNA]</scope>
    <source>
        <strain evidence="12 13">Aar</strain>
    </source>
</reference>
<dbReference type="SUPFAM" id="SSF63380">
    <property type="entry name" value="Riboflavin synthase domain-like"/>
    <property type="match status" value="2"/>
</dbReference>
<feature type="domain" description="Lumazine-binding" evidence="11">
    <location>
        <begin position="1"/>
        <end position="97"/>
    </location>
</feature>
<evidence type="ECO:0000256" key="3">
    <source>
        <dbReference type="ARBA" id="ARBA00004887"/>
    </source>
</evidence>
<evidence type="ECO:0000259" key="11">
    <source>
        <dbReference type="PROSITE" id="PS51177"/>
    </source>
</evidence>
<name>A0A4D6XI51_9GAMM</name>
<evidence type="ECO:0000256" key="10">
    <source>
        <dbReference type="PROSITE-ProRule" id="PRU00524"/>
    </source>
</evidence>
<dbReference type="OrthoDB" id="9788537at2"/>
<keyword evidence="7" id="KW-0808">Transferase</keyword>
<dbReference type="UniPathway" id="UPA00275">
    <property type="reaction ID" value="UER00405"/>
</dbReference>
<evidence type="ECO:0000256" key="8">
    <source>
        <dbReference type="ARBA" id="ARBA00022737"/>
    </source>
</evidence>
<reference evidence="12 13" key="2">
    <citation type="submission" date="2019-05" db="EMBL/GenBank/DDBJ databases">
        <title>Genome evolution of the obligate endosymbiont Buchnera aphidicola.</title>
        <authorList>
            <person name="Moran N.A."/>
        </authorList>
    </citation>
    <scope>NUCLEOTIDE SEQUENCE [LARGE SCALE GENOMIC DNA]</scope>
    <source>
        <strain evidence="12 13">Aar</strain>
    </source>
</reference>
<evidence type="ECO:0000256" key="6">
    <source>
        <dbReference type="ARBA" id="ARBA00022619"/>
    </source>
</evidence>
<protein>
    <recommendedName>
        <fullName evidence="5 9">Riboflavin synthase</fullName>
        <ecNumber evidence="4 9">2.5.1.9</ecNumber>
    </recommendedName>
</protein>
<dbReference type="GO" id="GO:0009231">
    <property type="term" value="P:riboflavin biosynthetic process"/>
    <property type="evidence" value="ECO:0007669"/>
    <property type="project" value="UniProtKB-UniPathway"/>
</dbReference>
<keyword evidence="6" id="KW-0686">Riboflavin biosynthesis</keyword>
<evidence type="ECO:0000256" key="9">
    <source>
        <dbReference type="NCBIfam" id="TIGR00187"/>
    </source>
</evidence>
<proteinExistence type="predicted"/>
<dbReference type="CDD" id="cd00402">
    <property type="entry name" value="Riboflavin_synthase_like"/>
    <property type="match status" value="1"/>
</dbReference>
<evidence type="ECO:0000256" key="7">
    <source>
        <dbReference type="ARBA" id="ARBA00022679"/>
    </source>
</evidence>
<dbReference type="NCBIfam" id="NF006767">
    <property type="entry name" value="PRK09289.1"/>
    <property type="match status" value="1"/>
</dbReference>
<dbReference type="PROSITE" id="PS51177">
    <property type="entry name" value="LUMAZINE_BIND"/>
    <property type="match status" value="2"/>
</dbReference>
<dbReference type="InterPro" id="IPR001783">
    <property type="entry name" value="Lumazine-bd"/>
</dbReference>
<dbReference type="Proteomes" id="UP000298654">
    <property type="component" value="Chromosome"/>
</dbReference>
<dbReference type="InterPro" id="IPR026017">
    <property type="entry name" value="Lumazine-bd_dom"/>
</dbReference>
<evidence type="ECO:0000256" key="4">
    <source>
        <dbReference type="ARBA" id="ARBA00012827"/>
    </source>
</evidence>
<dbReference type="AlphaFoldDB" id="A0A4D6XI51"/>
<organism evidence="12 13">
    <name type="scientific">Buchnera aphidicola</name>
    <name type="common">Artemisaphis artemisicola</name>
    <dbReference type="NCBI Taxonomy" id="1241836"/>
    <lineage>
        <taxon>Bacteria</taxon>
        <taxon>Pseudomonadati</taxon>
        <taxon>Pseudomonadota</taxon>
        <taxon>Gammaproteobacteria</taxon>
        <taxon>Enterobacterales</taxon>
        <taxon>Erwiniaceae</taxon>
        <taxon>Buchnera</taxon>
    </lineage>
</organism>
<sequence length="203" mass="23110">MFTGIVNRTGVIVSIQKKKKIHRHKVKLPPILSKMLTLGASIAYNGCCLTINNIDHFYIECDIVEETLNKTNLGFLNIGDRVNIERSVKYGDEIGGHIISGHIMNTVEVSKILESDDNYEMWFKIKNLSLMKYIFYKGFICIDGISLTVGKIINNEFCVHLIPETLLSTTIKNKQNGSLMNIEIDSYTQIIVDTTERLFKQTF</sequence>
<evidence type="ECO:0000313" key="13">
    <source>
        <dbReference type="Proteomes" id="UP000298654"/>
    </source>
</evidence>
<evidence type="ECO:0000313" key="12">
    <source>
        <dbReference type="EMBL" id="QCI15803.1"/>
    </source>
</evidence>
<dbReference type="EMBL" id="CP034900">
    <property type="protein sequence ID" value="QCI15803.1"/>
    <property type="molecule type" value="Genomic_DNA"/>
</dbReference>
<comment type="function">
    <text evidence="2">Catalyzes the dismutation of two molecules of 6,7-dimethyl-8-ribityllumazine, resulting in the formation of riboflavin and 5-amino-6-(D-ribitylamino)uracil.</text>
</comment>